<dbReference type="Proteomes" id="UP000183107">
    <property type="component" value="Unassembled WGS sequence"/>
</dbReference>
<evidence type="ECO:0000313" key="1">
    <source>
        <dbReference type="EMBL" id="SFO09246.1"/>
    </source>
</evidence>
<dbReference type="PROSITE" id="PS51257">
    <property type="entry name" value="PROKAR_LIPOPROTEIN"/>
    <property type="match status" value="1"/>
</dbReference>
<organism evidence="1 2">
    <name type="scientific">Nitrosospira briensis</name>
    <dbReference type="NCBI Taxonomy" id="35799"/>
    <lineage>
        <taxon>Bacteria</taxon>
        <taxon>Pseudomonadati</taxon>
        <taxon>Pseudomonadota</taxon>
        <taxon>Betaproteobacteria</taxon>
        <taxon>Nitrosomonadales</taxon>
        <taxon>Nitrosomonadaceae</taxon>
        <taxon>Nitrosospira</taxon>
    </lineage>
</organism>
<reference evidence="2" key="1">
    <citation type="submission" date="2016-10" db="EMBL/GenBank/DDBJ databases">
        <authorList>
            <person name="Varghese N."/>
        </authorList>
    </citation>
    <scope>NUCLEOTIDE SEQUENCE [LARGE SCALE GENOMIC DNA]</scope>
    <source>
        <strain evidence="2">Nsp8</strain>
    </source>
</reference>
<accession>A0A1I5ED79</accession>
<name>A0A1I5ED79_9PROT</name>
<gene>
    <name evidence="1" type="ORF">SAMN05216386_2606</name>
</gene>
<evidence type="ECO:0000313" key="2">
    <source>
        <dbReference type="Proteomes" id="UP000183107"/>
    </source>
</evidence>
<keyword evidence="2" id="KW-1185">Reference proteome</keyword>
<dbReference type="AlphaFoldDB" id="A0A1I5ED79"/>
<sequence>MKMKRIISLVMLLTILPMLSGCWYVVAGGAGAYGGYKMKEKGYTLQNPIAKEKRSTQPSK</sequence>
<dbReference type="EMBL" id="FOVJ01000007">
    <property type="protein sequence ID" value="SFO09246.1"/>
    <property type="molecule type" value="Genomic_DNA"/>
</dbReference>
<proteinExistence type="predicted"/>
<protein>
    <submittedName>
        <fullName evidence="1">Uncharacterized protein</fullName>
    </submittedName>
</protein>